<dbReference type="EMBL" id="CP102294">
    <property type="protein sequence ID" value="UWN57623.1"/>
    <property type="molecule type" value="Genomic_DNA"/>
</dbReference>
<comment type="subcellular location">
    <subcellularLocation>
        <location evidence="1">Cell membrane</location>
        <topology evidence="1">Multi-pass membrane protein</topology>
    </subcellularLocation>
</comment>
<evidence type="ECO:0000256" key="1">
    <source>
        <dbReference type="ARBA" id="ARBA00004651"/>
    </source>
</evidence>
<dbReference type="RefSeq" id="WP_019244965.1">
    <property type="nucleotide sequence ID" value="NZ_CAPH01000005.1"/>
</dbReference>
<evidence type="ECO:0000259" key="7">
    <source>
        <dbReference type="Pfam" id="PF13396"/>
    </source>
</evidence>
<dbReference type="Proteomes" id="UP001059295">
    <property type="component" value="Chromosome"/>
</dbReference>
<accession>A0ABY5V0Q1</accession>
<protein>
    <submittedName>
        <fullName evidence="8">PLD nuclease N-terminal domain-containing protein</fullName>
    </submittedName>
</protein>
<evidence type="ECO:0000256" key="6">
    <source>
        <dbReference type="SAM" id="Phobius"/>
    </source>
</evidence>
<feature type="domain" description="Cardiolipin synthase N-terminal" evidence="7">
    <location>
        <begin position="14"/>
        <end position="55"/>
    </location>
</feature>
<evidence type="ECO:0000256" key="5">
    <source>
        <dbReference type="ARBA" id="ARBA00023136"/>
    </source>
</evidence>
<sequence>MLGLWQLFMIGIVILWCIALVLLINLKVSSVNKLLWALIVTFVPLFGSIVFLVWRKRFLKQACESGQTKR</sequence>
<dbReference type="GeneID" id="82890522"/>
<proteinExistence type="predicted"/>
<keyword evidence="3 6" id="KW-0812">Transmembrane</keyword>
<feature type="transmembrane region" description="Helical" evidence="6">
    <location>
        <begin position="34"/>
        <end position="54"/>
    </location>
</feature>
<reference evidence="8" key="1">
    <citation type="journal article" date="2022" name="Cell">
        <title>Design, construction, and in vivo augmentation of a complex gut microbiome.</title>
        <authorList>
            <person name="Cheng A.G."/>
            <person name="Ho P.Y."/>
            <person name="Aranda-Diaz A."/>
            <person name="Jain S."/>
            <person name="Yu F.B."/>
            <person name="Meng X."/>
            <person name="Wang M."/>
            <person name="Iakiviak M."/>
            <person name="Nagashima K."/>
            <person name="Zhao A."/>
            <person name="Murugkar P."/>
            <person name="Patil A."/>
            <person name="Atabakhsh K."/>
            <person name="Weakley A."/>
            <person name="Yan J."/>
            <person name="Brumbaugh A.R."/>
            <person name="Higginbottom S."/>
            <person name="Dimas A."/>
            <person name="Shiver A.L."/>
            <person name="Deutschbauer A."/>
            <person name="Neff N."/>
            <person name="Sonnenburg J.L."/>
            <person name="Huang K.C."/>
            <person name="Fischbach M.A."/>
        </authorList>
    </citation>
    <scope>NUCLEOTIDE SEQUENCE</scope>
    <source>
        <strain evidence="8">AP11</strain>
    </source>
</reference>
<evidence type="ECO:0000313" key="9">
    <source>
        <dbReference type="Proteomes" id="UP001059295"/>
    </source>
</evidence>
<evidence type="ECO:0000313" key="8">
    <source>
        <dbReference type="EMBL" id="UWN57623.1"/>
    </source>
</evidence>
<keyword evidence="2" id="KW-1003">Cell membrane</keyword>
<evidence type="ECO:0000256" key="2">
    <source>
        <dbReference type="ARBA" id="ARBA00022475"/>
    </source>
</evidence>
<gene>
    <name evidence="8" type="ORF">NQ491_02270</name>
</gene>
<evidence type="ECO:0000256" key="4">
    <source>
        <dbReference type="ARBA" id="ARBA00022989"/>
    </source>
</evidence>
<feature type="transmembrane region" description="Helical" evidence="6">
    <location>
        <begin position="7"/>
        <end position="28"/>
    </location>
</feature>
<keyword evidence="5 6" id="KW-0472">Membrane</keyword>
<dbReference type="Pfam" id="PF13396">
    <property type="entry name" value="PLDc_N"/>
    <property type="match status" value="1"/>
</dbReference>
<name>A0ABY5V0Q1_9BACT</name>
<organism evidence="8 9">
    <name type="scientific">Alistipes ihumii AP11</name>
    <dbReference type="NCBI Taxonomy" id="1211813"/>
    <lineage>
        <taxon>Bacteria</taxon>
        <taxon>Pseudomonadati</taxon>
        <taxon>Bacteroidota</taxon>
        <taxon>Bacteroidia</taxon>
        <taxon>Bacteroidales</taxon>
        <taxon>Rikenellaceae</taxon>
        <taxon>Alistipes</taxon>
    </lineage>
</organism>
<dbReference type="InterPro" id="IPR027379">
    <property type="entry name" value="CLS_N"/>
</dbReference>
<keyword evidence="9" id="KW-1185">Reference proteome</keyword>
<keyword evidence="4 6" id="KW-1133">Transmembrane helix</keyword>
<evidence type="ECO:0000256" key="3">
    <source>
        <dbReference type="ARBA" id="ARBA00022692"/>
    </source>
</evidence>